<accession>A0ABW5PDY6</accession>
<evidence type="ECO:0000313" key="2">
    <source>
        <dbReference type="Proteomes" id="UP001597541"/>
    </source>
</evidence>
<sequence>MLPIAFSIGQANVRQVGIYFNNCLYSCQIAVKEQWFQVDDEWPITVYFDPKSTRFILLLVEGRGIVPAYLLDTFDDLDPDKLDAYYKIFNKLKFRVRRRTRRQRKRVGKHV</sequence>
<dbReference type="Proteomes" id="UP001597541">
    <property type="component" value="Unassembled WGS sequence"/>
</dbReference>
<keyword evidence="2" id="KW-1185">Reference proteome</keyword>
<organism evidence="1 2">
    <name type="scientific">Paenibacillus gansuensis</name>
    <dbReference type="NCBI Taxonomy" id="306542"/>
    <lineage>
        <taxon>Bacteria</taxon>
        <taxon>Bacillati</taxon>
        <taxon>Bacillota</taxon>
        <taxon>Bacilli</taxon>
        <taxon>Bacillales</taxon>
        <taxon>Paenibacillaceae</taxon>
        <taxon>Paenibacillus</taxon>
    </lineage>
</organism>
<gene>
    <name evidence="1" type="ORF">ACFSUF_12245</name>
</gene>
<name>A0ABW5PDY6_9BACL</name>
<protein>
    <submittedName>
        <fullName evidence="1">Uncharacterized protein</fullName>
    </submittedName>
</protein>
<reference evidence="2" key="1">
    <citation type="journal article" date="2019" name="Int. J. Syst. Evol. Microbiol.">
        <title>The Global Catalogue of Microorganisms (GCM) 10K type strain sequencing project: providing services to taxonomists for standard genome sequencing and annotation.</title>
        <authorList>
            <consortium name="The Broad Institute Genomics Platform"/>
            <consortium name="The Broad Institute Genome Sequencing Center for Infectious Disease"/>
            <person name="Wu L."/>
            <person name="Ma J."/>
        </authorList>
    </citation>
    <scope>NUCLEOTIDE SEQUENCE [LARGE SCALE GENOMIC DNA]</scope>
    <source>
        <strain evidence="2">KCTC 3950</strain>
    </source>
</reference>
<evidence type="ECO:0000313" key="1">
    <source>
        <dbReference type="EMBL" id="MFD2613195.1"/>
    </source>
</evidence>
<dbReference type="EMBL" id="JBHUME010000008">
    <property type="protein sequence ID" value="MFD2613195.1"/>
    <property type="molecule type" value="Genomic_DNA"/>
</dbReference>
<proteinExistence type="predicted"/>
<comment type="caution">
    <text evidence="1">The sequence shown here is derived from an EMBL/GenBank/DDBJ whole genome shotgun (WGS) entry which is preliminary data.</text>
</comment>
<dbReference type="RefSeq" id="WP_377603198.1">
    <property type="nucleotide sequence ID" value="NZ_JBHUME010000008.1"/>
</dbReference>